<evidence type="ECO:0000313" key="3">
    <source>
        <dbReference type="Proteomes" id="UP000183971"/>
    </source>
</evidence>
<dbReference type="Proteomes" id="UP000183971">
    <property type="component" value="Unassembled WGS sequence"/>
</dbReference>
<reference evidence="3" key="1">
    <citation type="journal article" date="2016" name="Genome Biol. Evol.">
        <title>Comparative 'omics' of the Fusarium fujikuroi species complex highlights differences in genetic potential and metabolite synthesis.</title>
        <authorList>
            <person name="Niehaus E.-M."/>
            <person name="Muensterkoetter M."/>
            <person name="Proctor R.H."/>
            <person name="Brown D.W."/>
            <person name="Sharon A."/>
            <person name="Idan Y."/>
            <person name="Oren-Young L."/>
            <person name="Sieber C.M."/>
            <person name="Novak O."/>
            <person name="Pencik A."/>
            <person name="Tarkowska D."/>
            <person name="Hromadova K."/>
            <person name="Freeman S."/>
            <person name="Maymon M."/>
            <person name="Elazar M."/>
            <person name="Youssef S.A."/>
            <person name="El-Shabrawy E.S.M."/>
            <person name="Shalaby A.B.A."/>
            <person name="Houterman P."/>
            <person name="Brock N.L."/>
            <person name="Burkhardt I."/>
            <person name="Tsavkelova E.A."/>
            <person name="Dickschat J.S."/>
            <person name="Galuszka P."/>
            <person name="Gueldener U."/>
            <person name="Tudzynski B."/>
        </authorList>
    </citation>
    <scope>NUCLEOTIDE SEQUENCE [LARGE SCALE GENOMIC DNA]</scope>
    <source>
        <strain evidence="3">ET1</strain>
    </source>
</reference>
<feature type="signal peptide" evidence="1">
    <location>
        <begin position="1"/>
        <end position="26"/>
    </location>
</feature>
<comment type="caution">
    <text evidence="2">The sequence shown here is derived from an EMBL/GenBank/DDBJ whole genome shotgun (WGS) entry which is preliminary data.</text>
</comment>
<feature type="chain" id="PRO_5009875126" evidence="1">
    <location>
        <begin position="27"/>
        <end position="60"/>
    </location>
</feature>
<gene>
    <name evidence="2" type="ORF">FPRO_14769</name>
</gene>
<protein>
    <submittedName>
        <fullName evidence="2">Uncharacterized protein</fullName>
    </submittedName>
</protein>
<organism evidence="2 3">
    <name type="scientific">Fusarium proliferatum (strain ET1)</name>
    <name type="common">Orchid endophyte fungus</name>
    <dbReference type="NCBI Taxonomy" id="1227346"/>
    <lineage>
        <taxon>Eukaryota</taxon>
        <taxon>Fungi</taxon>
        <taxon>Dikarya</taxon>
        <taxon>Ascomycota</taxon>
        <taxon>Pezizomycotina</taxon>
        <taxon>Sordariomycetes</taxon>
        <taxon>Hypocreomycetidae</taxon>
        <taxon>Hypocreales</taxon>
        <taxon>Nectriaceae</taxon>
        <taxon>Fusarium</taxon>
        <taxon>Fusarium fujikuroi species complex</taxon>
    </lineage>
</organism>
<dbReference type="RefSeq" id="XP_031090251.1">
    <property type="nucleotide sequence ID" value="XM_031225053.1"/>
</dbReference>
<accession>A0A1L7WAW0</accession>
<dbReference type="GeneID" id="42059627"/>
<name>A0A1L7WAW0_FUSPR</name>
<keyword evidence="1" id="KW-0732">Signal</keyword>
<sequence length="60" mass="6844">MLFNTCRPPLLAYMTALCLILDCLQRAVTYMRTTIGKESIHNRHRITAAHSGVISEQRVK</sequence>
<proteinExistence type="predicted"/>
<evidence type="ECO:0000313" key="2">
    <source>
        <dbReference type="EMBL" id="CZR49754.1"/>
    </source>
</evidence>
<dbReference type="AlphaFoldDB" id="A0A1L7WAW0"/>
<dbReference type="VEuPathDB" id="FungiDB:FPRO_14769"/>
<dbReference type="EMBL" id="FJOF01000018">
    <property type="protein sequence ID" value="CZR49754.1"/>
    <property type="molecule type" value="Genomic_DNA"/>
</dbReference>
<keyword evidence="3" id="KW-1185">Reference proteome</keyword>
<evidence type="ECO:0000256" key="1">
    <source>
        <dbReference type="SAM" id="SignalP"/>
    </source>
</evidence>